<reference evidence="2 3" key="1">
    <citation type="journal article" date="2019" name="Commun. Biol.">
        <title>The bagworm genome reveals a unique fibroin gene that provides high tensile strength.</title>
        <authorList>
            <person name="Kono N."/>
            <person name="Nakamura H."/>
            <person name="Ohtoshi R."/>
            <person name="Tomita M."/>
            <person name="Numata K."/>
            <person name="Arakawa K."/>
        </authorList>
    </citation>
    <scope>NUCLEOTIDE SEQUENCE [LARGE SCALE GENOMIC DNA]</scope>
</reference>
<dbReference type="EMBL" id="BGZK01000095">
    <property type="protein sequence ID" value="GBP18294.1"/>
    <property type="molecule type" value="Genomic_DNA"/>
</dbReference>
<dbReference type="AlphaFoldDB" id="A0A4C1TWN7"/>
<proteinExistence type="predicted"/>
<keyword evidence="3" id="KW-1185">Reference proteome</keyword>
<evidence type="ECO:0000313" key="3">
    <source>
        <dbReference type="Proteomes" id="UP000299102"/>
    </source>
</evidence>
<accession>A0A4C1TWN7</accession>
<sequence length="114" mass="12998">MLREGKREPEHRDSKMASPLLPVPRPRPHLAYIHFDFTMRNAITSSRVSDLEPVTLLRASRRPLTTGDNVRDQLLHVLNDTRGETCSIRVELKIIDRHGQDLSSSSPKLTAFDD</sequence>
<evidence type="ECO:0000256" key="1">
    <source>
        <dbReference type="SAM" id="MobiDB-lite"/>
    </source>
</evidence>
<protein>
    <submittedName>
        <fullName evidence="2">Uncharacterized protein</fullName>
    </submittedName>
</protein>
<feature type="compositionally biased region" description="Basic and acidic residues" evidence="1">
    <location>
        <begin position="1"/>
        <end position="15"/>
    </location>
</feature>
<dbReference type="Proteomes" id="UP000299102">
    <property type="component" value="Unassembled WGS sequence"/>
</dbReference>
<evidence type="ECO:0000313" key="2">
    <source>
        <dbReference type="EMBL" id="GBP18294.1"/>
    </source>
</evidence>
<organism evidence="2 3">
    <name type="scientific">Eumeta variegata</name>
    <name type="common">Bagworm moth</name>
    <name type="synonym">Eumeta japonica</name>
    <dbReference type="NCBI Taxonomy" id="151549"/>
    <lineage>
        <taxon>Eukaryota</taxon>
        <taxon>Metazoa</taxon>
        <taxon>Ecdysozoa</taxon>
        <taxon>Arthropoda</taxon>
        <taxon>Hexapoda</taxon>
        <taxon>Insecta</taxon>
        <taxon>Pterygota</taxon>
        <taxon>Neoptera</taxon>
        <taxon>Endopterygota</taxon>
        <taxon>Lepidoptera</taxon>
        <taxon>Glossata</taxon>
        <taxon>Ditrysia</taxon>
        <taxon>Tineoidea</taxon>
        <taxon>Psychidae</taxon>
        <taxon>Oiketicinae</taxon>
        <taxon>Eumeta</taxon>
    </lineage>
</organism>
<feature type="region of interest" description="Disordered" evidence="1">
    <location>
        <begin position="1"/>
        <end position="23"/>
    </location>
</feature>
<gene>
    <name evidence="2" type="ORF">EVAR_9138_1</name>
</gene>
<comment type="caution">
    <text evidence="2">The sequence shown here is derived from an EMBL/GenBank/DDBJ whole genome shotgun (WGS) entry which is preliminary data.</text>
</comment>
<name>A0A4C1TWN7_EUMVA</name>